<feature type="domain" description="ATP synthase epsilon subunit C-terminal" evidence="17">
    <location>
        <begin position="90"/>
        <end position="134"/>
    </location>
</feature>
<dbReference type="GO" id="GO:0045259">
    <property type="term" value="C:proton-transporting ATP synthase complex"/>
    <property type="evidence" value="ECO:0007669"/>
    <property type="project" value="UniProtKB-KW"/>
</dbReference>
<keyword evidence="20" id="KW-1185">Reference proteome</keyword>
<dbReference type="CDD" id="cd12152">
    <property type="entry name" value="F1-ATPase_delta"/>
    <property type="match status" value="1"/>
</dbReference>
<evidence type="ECO:0000259" key="17">
    <source>
        <dbReference type="Pfam" id="PF00401"/>
    </source>
</evidence>
<evidence type="ECO:0000256" key="16">
    <source>
        <dbReference type="RuleBase" id="RU003656"/>
    </source>
</evidence>
<evidence type="ECO:0000256" key="10">
    <source>
        <dbReference type="ARBA" id="ARBA00023136"/>
    </source>
</evidence>
<dbReference type="Gene3D" id="2.60.15.10">
    <property type="entry name" value="F0F1 ATP synthase delta/epsilon subunit, N-terminal"/>
    <property type="match status" value="1"/>
</dbReference>
<dbReference type="EMBL" id="AP019536">
    <property type="protein sequence ID" value="BBJ00721.1"/>
    <property type="molecule type" value="Genomic_DNA"/>
</dbReference>
<dbReference type="FunFam" id="2.60.15.10:FF:000001">
    <property type="entry name" value="ATP synthase epsilon chain"/>
    <property type="match status" value="1"/>
</dbReference>
<dbReference type="Pfam" id="PF00401">
    <property type="entry name" value="ATP-synt_DE"/>
    <property type="match status" value="1"/>
</dbReference>
<evidence type="ECO:0000256" key="11">
    <source>
        <dbReference type="ARBA" id="ARBA00023196"/>
    </source>
</evidence>
<dbReference type="PANTHER" id="PTHR13822">
    <property type="entry name" value="ATP SYNTHASE DELTA/EPSILON CHAIN"/>
    <property type="match status" value="1"/>
</dbReference>
<comment type="function">
    <text evidence="1 15">Produces ATP from ADP in the presence of a proton gradient across the membrane.</text>
</comment>
<dbReference type="NCBIfam" id="NF001847">
    <property type="entry name" value="PRK00571.1-4"/>
    <property type="match status" value="1"/>
</dbReference>
<keyword evidence="12 15" id="KW-0066">ATP synthesis</keyword>
<dbReference type="AlphaFoldDB" id="A0AAN1T0Y9"/>
<dbReference type="InterPro" id="IPR020546">
    <property type="entry name" value="ATP_synth_F1_dsu/esu_N"/>
</dbReference>
<dbReference type="GO" id="GO:0005886">
    <property type="term" value="C:plasma membrane"/>
    <property type="evidence" value="ECO:0007669"/>
    <property type="project" value="UniProtKB-SubCell"/>
</dbReference>
<keyword evidence="11 15" id="KW-0139">CF(1)</keyword>
<dbReference type="FunFam" id="1.20.5.440:FF:000001">
    <property type="entry name" value="ATP synthase epsilon chain"/>
    <property type="match status" value="1"/>
</dbReference>
<evidence type="ECO:0000256" key="2">
    <source>
        <dbReference type="ARBA" id="ARBA00004202"/>
    </source>
</evidence>
<dbReference type="SUPFAM" id="SSF51344">
    <property type="entry name" value="Epsilon subunit of F1F0-ATP synthase N-terminal domain"/>
    <property type="match status" value="1"/>
</dbReference>
<evidence type="ECO:0000256" key="6">
    <source>
        <dbReference type="ARBA" id="ARBA00022448"/>
    </source>
</evidence>
<name>A0AAN1T0Y9_9PROT</name>
<dbReference type="HAMAP" id="MF_00530">
    <property type="entry name" value="ATP_synth_epsil_bac"/>
    <property type="match status" value="1"/>
</dbReference>
<evidence type="ECO:0000259" key="18">
    <source>
        <dbReference type="Pfam" id="PF02823"/>
    </source>
</evidence>
<dbReference type="GO" id="GO:0005524">
    <property type="term" value="F:ATP binding"/>
    <property type="evidence" value="ECO:0007669"/>
    <property type="project" value="UniProtKB-UniRule"/>
</dbReference>
<evidence type="ECO:0000313" key="20">
    <source>
        <dbReference type="Proteomes" id="UP001319121"/>
    </source>
</evidence>
<dbReference type="GO" id="GO:0046933">
    <property type="term" value="F:proton-transporting ATP synthase activity, rotational mechanism"/>
    <property type="evidence" value="ECO:0007669"/>
    <property type="project" value="UniProtKB-UniRule"/>
</dbReference>
<gene>
    <name evidence="15 19" type="primary">atpC</name>
    <name evidence="19" type="ORF">FGKAn22_24130</name>
</gene>
<evidence type="ECO:0000256" key="15">
    <source>
        <dbReference type="HAMAP-Rule" id="MF_00530"/>
    </source>
</evidence>
<proteinExistence type="inferred from homology"/>
<comment type="subcellular location">
    <subcellularLocation>
        <location evidence="2 15">Cell membrane</location>
        <topology evidence="2 15">Peripheral membrane protein</topology>
    </subcellularLocation>
</comment>
<comment type="similarity">
    <text evidence="3 15 16">Belongs to the ATPase epsilon chain family.</text>
</comment>
<evidence type="ECO:0000256" key="13">
    <source>
        <dbReference type="ARBA" id="ARBA00030215"/>
    </source>
</evidence>
<dbReference type="InterPro" id="IPR036771">
    <property type="entry name" value="ATPsynth_dsu/esu_N"/>
</dbReference>
<keyword evidence="10 15" id="KW-0472">Membrane</keyword>
<dbReference type="RefSeq" id="WP_212785944.1">
    <property type="nucleotide sequence ID" value="NZ_AP019536.1"/>
</dbReference>
<keyword evidence="9 15" id="KW-0406">Ion transport</keyword>
<keyword evidence="8 15" id="KW-0375">Hydrogen ion transport</keyword>
<evidence type="ECO:0000313" key="19">
    <source>
        <dbReference type="EMBL" id="BBJ00721.1"/>
    </source>
</evidence>
<evidence type="ECO:0000256" key="1">
    <source>
        <dbReference type="ARBA" id="ARBA00003543"/>
    </source>
</evidence>
<dbReference type="KEGG" id="fku:FGKAn22_24130"/>
<dbReference type="Proteomes" id="UP001319121">
    <property type="component" value="Chromosome"/>
</dbReference>
<organism evidence="19 20">
    <name type="scientific">Ferrigenium kumadai</name>
    <dbReference type="NCBI Taxonomy" id="1682490"/>
    <lineage>
        <taxon>Bacteria</taxon>
        <taxon>Pseudomonadati</taxon>
        <taxon>Pseudomonadota</taxon>
        <taxon>Betaproteobacteria</taxon>
        <taxon>Nitrosomonadales</taxon>
        <taxon>Gallionellaceae</taxon>
        <taxon>Ferrigenium</taxon>
    </lineage>
</organism>
<evidence type="ECO:0000256" key="8">
    <source>
        <dbReference type="ARBA" id="ARBA00022781"/>
    </source>
</evidence>
<keyword evidence="7 15" id="KW-1003">Cell membrane</keyword>
<evidence type="ECO:0000256" key="3">
    <source>
        <dbReference type="ARBA" id="ARBA00005712"/>
    </source>
</evidence>
<dbReference type="InterPro" id="IPR036794">
    <property type="entry name" value="ATP_F1_dsu/esu_C_sf"/>
</dbReference>
<evidence type="ECO:0000256" key="9">
    <source>
        <dbReference type="ARBA" id="ARBA00023065"/>
    </source>
</evidence>
<dbReference type="Pfam" id="PF02823">
    <property type="entry name" value="ATP-synt_DE_N"/>
    <property type="match status" value="1"/>
</dbReference>
<feature type="domain" description="ATP synthase F1 complex delta/epsilon subunit N-terminal" evidence="18">
    <location>
        <begin position="5"/>
        <end position="85"/>
    </location>
</feature>
<dbReference type="NCBIfam" id="TIGR01216">
    <property type="entry name" value="ATP_synt_epsi"/>
    <property type="match status" value="1"/>
</dbReference>
<dbReference type="InterPro" id="IPR001469">
    <property type="entry name" value="ATP_synth_F1_dsu/esu"/>
</dbReference>
<sequence length="142" mass="15467">MAMTVHVDVVSAEEQIFSGLAEVVVVPGEMGELGIYPRHTALMTRIKPGSVRIKRPDQEQEELIYVSGGMLEVQPNVVTVLADTAIRGGDLDEARALEAKQAAEEAMKNRTSDIDYAQAQAELAEAIAQLRAIQQLRKQGSH</sequence>
<dbReference type="SUPFAM" id="SSF46604">
    <property type="entry name" value="Epsilon subunit of F1F0-ATP synthase C-terminal domain"/>
    <property type="match status" value="1"/>
</dbReference>
<keyword evidence="6 15" id="KW-0813">Transport</keyword>
<protein>
    <recommendedName>
        <fullName evidence="5 15">ATP synthase epsilon chain</fullName>
    </recommendedName>
    <alternativeName>
        <fullName evidence="14 15">ATP synthase F1 sector epsilon subunit</fullName>
    </alternativeName>
    <alternativeName>
        <fullName evidence="13 15">F-ATPase epsilon subunit</fullName>
    </alternativeName>
</protein>
<evidence type="ECO:0000256" key="5">
    <source>
        <dbReference type="ARBA" id="ARBA00014480"/>
    </source>
</evidence>
<evidence type="ECO:0000256" key="12">
    <source>
        <dbReference type="ARBA" id="ARBA00023310"/>
    </source>
</evidence>
<evidence type="ECO:0000256" key="4">
    <source>
        <dbReference type="ARBA" id="ARBA00011648"/>
    </source>
</evidence>
<reference evidence="19 20" key="1">
    <citation type="submission" date="2019-03" db="EMBL/GenBank/DDBJ databases">
        <title>Complete genome sequence of Ferrigenium kumadai strain An22, a microaerophilic iron-oxidizing bacterium isolated from a paddy field soil.</title>
        <authorList>
            <person name="Watanabe T."/>
            <person name="Asakawa S."/>
        </authorList>
    </citation>
    <scope>NUCLEOTIDE SEQUENCE [LARGE SCALE GENOMIC DNA]</scope>
    <source>
        <strain evidence="19 20">An22</strain>
    </source>
</reference>
<evidence type="ECO:0000256" key="7">
    <source>
        <dbReference type="ARBA" id="ARBA00022475"/>
    </source>
</evidence>
<dbReference type="PANTHER" id="PTHR13822:SF10">
    <property type="entry name" value="ATP SYNTHASE EPSILON CHAIN, CHLOROPLASTIC"/>
    <property type="match status" value="1"/>
</dbReference>
<dbReference type="Gene3D" id="1.20.5.440">
    <property type="entry name" value="ATP synthase delta/epsilon subunit, C-terminal domain"/>
    <property type="match status" value="1"/>
</dbReference>
<accession>A0AAN1T0Y9</accession>
<evidence type="ECO:0000256" key="14">
    <source>
        <dbReference type="ARBA" id="ARBA00031795"/>
    </source>
</evidence>
<comment type="subunit">
    <text evidence="4 15 16">F-type ATPases have 2 components, CF(1) - the catalytic core - and CF(0) - the membrane proton channel. CF(1) has five subunits: alpha(3), beta(3), gamma(1), delta(1), epsilon(1). CF(0) has three main subunits: a, b and c.</text>
</comment>
<dbReference type="InterPro" id="IPR020547">
    <property type="entry name" value="ATP_synth_F1_esu_C"/>
</dbReference>